<dbReference type="Pfam" id="PF09577">
    <property type="entry name" value="Spore_YpjB"/>
    <property type="match status" value="1"/>
</dbReference>
<dbReference type="Proteomes" id="UP000028868">
    <property type="component" value="Unassembled WGS sequence"/>
</dbReference>
<accession>A0A024P261</accession>
<reference evidence="2 3" key="2">
    <citation type="submission" date="2014-05" db="EMBL/GenBank/DDBJ databases">
        <title>Draft genome sequence of Halobacillus karajensis HK-03.</title>
        <authorList>
            <person name="Khelaifia S."/>
            <person name="Croce O."/>
            <person name="Lagier J.C."/>
            <person name="Raoult D."/>
        </authorList>
    </citation>
    <scope>NUCLEOTIDE SEQUENCE [LARGE SCALE GENOMIC DNA]</scope>
    <source>
        <strain evidence="2 3">HD-03</strain>
    </source>
</reference>
<keyword evidence="3" id="KW-1185">Reference proteome</keyword>
<dbReference type="InterPro" id="IPR014231">
    <property type="entry name" value="Spore_YpjB"/>
</dbReference>
<organism evidence="2 3">
    <name type="scientific">Halobacillus karajensis</name>
    <dbReference type="NCBI Taxonomy" id="195088"/>
    <lineage>
        <taxon>Bacteria</taxon>
        <taxon>Bacillati</taxon>
        <taxon>Bacillota</taxon>
        <taxon>Bacilli</taxon>
        <taxon>Bacillales</taxon>
        <taxon>Bacillaceae</taxon>
        <taxon>Halobacillus</taxon>
    </lineage>
</organism>
<keyword evidence="1" id="KW-0472">Membrane</keyword>
<keyword evidence="1" id="KW-1133">Transmembrane helix</keyword>
<keyword evidence="1" id="KW-0812">Transmembrane</keyword>
<evidence type="ECO:0000313" key="2">
    <source>
        <dbReference type="EMBL" id="CDQ21976.1"/>
    </source>
</evidence>
<feature type="transmembrane region" description="Helical" evidence="1">
    <location>
        <begin position="193"/>
        <end position="214"/>
    </location>
</feature>
<sequence length="232" mass="26538">MGRAFLLFICSLIFTLIPIGQFEARSETTPDQWESFIAQYRLLVADGKQDLAERLWNKKYLSMEQYAQTLTSTEQKTWDALLDDFSNSSHGDELTPEKIVTFLEVTSSDEPSHILSDKLGKIAEHSKTETLNDISKEWKVLRPVLFTYIEPDSIEAVDSILSDLNGHDTTMGRESLNQELNHILIDKRAEMDAFIWTALLIGGAILFTLIYVSVRKYRARSRNRHKIRGGHS</sequence>
<dbReference type="AlphaFoldDB" id="A0A024P261"/>
<dbReference type="RefSeq" id="WP_035504937.1">
    <property type="nucleotide sequence ID" value="NZ_CCDH010000002.1"/>
</dbReference>
<protein>
    <submittedName>
        <fullName evidence="2">Sporulation protein YpjB</fullName>
    </submittedName>
</protein>
<dbReference type="EMBL" id="CCDI010000001">
    <property type="protein sequence ID" value="CDQ21976.1"/>
    <property type="molecule type" value="Genomic_DNA"/>
</dbReference>
<comment type="caution">
    <text evidence="2">The sequence shown here is derived from an EMBL/GenBank/DDBJ whole genome shotgun (WGS) entry which is preliminary data.</text>
</comment>
<evidence type="ECO:0000313" key="3">
    <source>
        <dbReference type="Proteomes" id="UP000028868"/>
    </source>
</evidence>
<name>A0A024P261_9BACI</name>
<proteinExistence type="predicted"/>
<evidence type="ECO:0000256" key="1">
    <source>
        <dbReference type="SAM" id="Phobius"/>
    </source>
</evidence>
<reference evidence="3" key="1">
    <citation type="submission" date="2014-03" db="EMBL/GenBank/DDBJ databases">
        <authorList>
            <person name="Urmite Genomes U."/>
        </authorList>
    </citation>
    <scope>NUCLEOTIDE SEQUENCE [LARGE SCALE GENOMIC DNA]</scope>
    <source>
        <strain evidence="3">HD-03</strain>
    </source>
</reference>
<gene>
    <name evidence="2" type="ORF">BN983_00172</name>
</gene>